<dbReference type="Pfam" id="PF01066">
    <property type="entry name" value="CDP-OH_P_transf"/>
    <property type="match status" value="1"/>
</dbReference>
<dbReference type="Proteomes" id="UP000823588">
    <property type="component" value="Unassembled WGS sequence"/>
</dbReference>
<keyword evidence="3" id="KW-1133">Transmembrane helix</keyword>
<evidence type="ECO:0000313" key="5">
    <source>
        <dbReference type="Proteomes" id="UP000823588"/>
    </source>
</evidence>
<dbReference type="EC" id="2.7.8.5" evidence="4"/>
<gene>
    <name evidence="4" type="ORF">J2751_001347</name>
</gene>
<dbReference type="AlphaFoldDB" id="A0A8T4GF24"/>
<dbReference type="GO" id="GO:0008444">
    <property type="term" value="F:CDP-diacylglycerol-glycerol-3-phosphate 3-phosphatidyltransferase activity"/>
    <property type="evidence" value="ECO:0007669"/>
    <property type="project" value="UniProtKB-EC"/>
</dbReference>
<protein>
    <submittedName>
        <fullName evidence="4">CDP-diacylglycerol--glycerol-3-phosphate 3-phosphatidyltransferase</fullName>
        <ecNumber evidence="4">2.7.8.5</ecNumber>
    </submittedName>
</protein>
<keyword evidence="1 2" id="KW-0808">Transferase</keyword>
<evidence type="ECO:0000256" key="1">
    <source>
        <dbReference type="ARBA" id="ARBA00022679"/>
    </source>
</evidence>
<proteinExistence type="inferred from homology"/>
<dbReference type="PROSITE" id="PS00379">
    <property type="entry name" value="CDP_ALCOHOL_P_TRANSF"/>
    <property type="match status" value="1"/>
</dbReference>
<keyword evidence="5" id="KW-1185">Reference proteome</keyword>
<organism evidence="4 5">
    <name type="scientific">Halorubrum alkaliphilum</name>
    <dbReference type="NCBI Taxonomy" id="261290"/>
    <lineage>
        <taxon>Archaea</taxon>
        <taxon>Methanobacteriati</taxon>
        <taxon>Methanobacteriota</taxon>
        <taxon>Stenosarchaea group</taxon>
        <taxon>Halobacteria</taxon>
        <taxon>Halobacteriales</taxon>
        <taxon>Haloferacaceae</taxon>
        <taxon>Halorubrum</taxon>
    </lineage>
</organism>
<dbReference type="Gene3D" id="1.20.120.1760">
    <property type="match status" value="1"/>
</dbReference>
<reference evidence="4" key="1">
    <citation type="submission" date="2021-03" db="EMBL/GenBank/DDBJ databases">
        <title>Genomic Encyclopedia of Type Strains, Phase IV (KMG-IV): sequencing the most valuable type-strain genomes for metagenomic binning, comparative biology and taxonomic classification.</title>
        <authorList>
            <person name="Goeker M."/>
        </authorList>
    </citation>
    <scope>NUCLEOTIDE SEQUENCE</scope>
    <source>
        <strain evidence="4">DSM 23564</strain>
    </source>
</reference>
<dbReference type="InterPro" id="IPR000462">
    <property type="entry name" value="CDP-OH_P_trans"/>
</dbReference>
<dbReference type="GO" id="GO:0016020">
    <property type="term" value="C:membrane"/>
    <property type="evidence" value="ECO:0007669"/>
    <property type="project" value="InterPro"/>
</dbReference>
<feature type="transmembrane region" description="Helical" evidence="3">
    <location>
        <begin position="21"/>
        <end position="39"/>
    </location>
</feature>
<dbReference type="GO" id="GO:0008654">
    <property type="term" value="P:phospholipid biosynthetic process"/>
    <property type="evidence" value="ECO:0007669"/>
    <property type="project" value="InterPro"/>
</dbReference>
<feature type="transmembrane region" description="Helical" evidence="3">
    <location>
        <begin position="75"/>
        <end position="100"/>
    </location>
</feature>
<dbReference type="InterPro" id="IPR043130">
    <property type="entry name" value="CDP-OH_PTrfase_TM_dom"/>
</dbReference>
<comment type="caution">
    <text evidence="4">The sequence shown here is derived from an EMBL/GenBank/DDBJ whole genome shotgun (WGS) entry which is preliminary data.</text>
</comment>
<dbReference type="InterPro" id="IPR048254">
    <property type="entry name" value="CDP_ALCOHOL_P_TRANSF_CS"/>
</dbReference>
<dbReference type="EMBL" id="JAGGKQ010000007">
    <property type="protein sequence ID" value="MBP1922339.1"/>
    <property type="molecule type" value="Genomic_DNA"/>
</dbReference>
<keyword evidence="3" id="KW-0812">Transmembrane</keyword>
<sequence length="253" mass="26217">MTGTSRSPAAGITSRQFPLTVAGTGVVALLALVGSGVAWDGKPTLRFIVGVCITLLIVSAVTYRSLVRARAVDGAQLITVATWVTIVRGGLVTAFAGFVFTDPPGGAATWVPAGLFATAALLDAADGAVARRTDSVTEFGGNLDTEIDALLVAVGAVTVVLAGTAPAIFLAVGVARYGFTAGIRWRRHRGLPVKELHPSQFRRATGAVIMSTVFLALLPVPGPAVSRTVAWFVSVPVLAHFIWDWLTVSGRLG</sequence>
<feature type="transmembrane region" description="Helical" evidence="3">
    <location>
        <begin position="45"/>
        <end position="63"/>
    </location>
</feature>
<comment type="similarity">
    <text evidence="2">Belongs to the CDP-alcohol phosphatidyltransferase class-I family.</text>
</comment>
<dbReference type="RefSeq" id="WP_209484381.1">
    <property type="nucleotide sequence ID" value="NZ_JAGGKQ010000007.1"/>
</dbReference>
<evidence type="ECO:0000313" key="4">
    <source>
        <dbReference type="EMBL" id="MBP1922339.1"/>
    </source>
</evidence>
<evidence type="ECO:0000256" key="2">
    <source>
        <dbReference type="RuleBase" id="RU003750"/>
    </source>
</evidence>
<dbReference type="OrthoDB" id="331608at2157"/>
<name>A0A8T4GF24_9EURY</name>
<keyword evidence="3" id="KW-0472">Membrane</keyword>
<accession>A0A8T4GF24</accession>
<feature type="transmembrane region" description="Helical" evidence="3">
    <location>
        <begin position="149"/>
        <end position="179"/>
    </location>
</feature>
<evidence type="ECO:0000256" key="3">
    <source>
        <dbReference type="SAM" id="Phobius"/>
    </source>
</evidence>